<feature type="compositionally biased region" description="Basic and acidic residues" evidence="1">
    <location>
        <begin position="349"/>
        <end position="358"/>
    </location>
</feature>
<dbReference type="OrthoDB" id="7156875at2"/>
<dbReference type="RefSeq" id="WP_093141002.1">
    <property type="nucleotide sequence ID" value="NZ_FOXF01000008.1"/>
</dbReference>
<keyword evidence="4" id="KW-1185">Reference proteome</keyword>
<protein>
    <recommendedName>
        <fullName evidence="5">Type IV pilus assembly protein PilY1</fullName>
    </recommendedName>
</protein>
<feature type="region of interest" description="Disordered" evidence="1">
    <location>
        <begin position="337"/>
        <end position="367"/>
    </location>
</feature>
<evidence type="ECO:0000313" key="3">
    <source>
        <dbReference type="EMBL" id="SFP20299.1"/>
    </source>
</evidence>
<dbReference type="EMBL" id="FOXF01000008">
    <property type="protein sequence ID" value="SFP20299.1"/>
    <property type="molecule type" value="Genomic_DNA"/>
</dbReference>
<feature type="chain" id="PRO_5025073135" description="Type IV pilus assembly protein PilY1" evidence="2">
    <location>
        <begin position="31"/>
        <end position="1801"/>
    </location>
</feature>
<evidence type="ECO:0000256" key="2">
    <source>
        <dbReference type="SAM" id="SignalP"/>
    </source>
</evidence>
<feature type="signal peptide" evidence="2">
    <location>
        <begin position="1"/>
        <end position="30"/>
    </location>
</feature>
<evidence type="ECO:0000256" key="1">
    <source>
        <dbReference type="SAM" id="MobiDB-lite"/>
    </source>
</evidence>
<evidence type="ECO:0000313" key="4">
    <source>
        <dbReference type="Proteomes" id="UP000243745"/>
    </source>
</evidence>
<sequence>MVKLKNLSRVINACVFMAATGLTVSGVALAANPNLQNASNEELLQAKNNSPATAPFGIAGLGVAPLVMLTVGREHNLFTEAYSDYTDIDGDGQLDIMFDPSISYYGLFDPKFCYKYQSGTSNLTNVPDASTPNSSYSKFPGYWYPVAIATDSSAVSLDMWANTDRPSRTAKICSGTWSGNFLNYVTSSRIDVIRKVLYGGTRVYSSTKGSDLASGSAKTTKYNGSSLLAHSRVIRDSHSWGKVFSDLMYDQKFRVSQFTDLADTGNAEDAWFFVVASPDSPNEASNNDGNGNSYRWSTSYLRYAKVHNAGMPGRAPSSQNTDPAYIWDWASRQTFNQDSNDAIGSKNQKKIDRSKKTEGSTTKNESLFSSTVQTRGIAVVACTEQFHDNDNCYNYGTEAEPIWQPIGLLQQYGQGDKPRMKFGLISGGWEKNIQTGILRANIGDFNSEIHYDNTSSHVAGDFNFGTIKCSGVSSNGAGAICGIVATFDRMNISAKESGSNNLGYPNGGGVYNKCSRSVDDTLVKMYNQSGGRCHDWGNPVGKMLYQTAKYFKGVDLDDQKSDFEEAQLKIGHVTRSDPYPKGSSTYCAKPVSLLIADENISFDSNYNNSTPYSGDTSAILGETASVSNEYGLAEGSYFMGQVSGKDSGAYEFIPSRKHITNLSQVIGLAPSVAFSFGSYNVAGVASLYSKNRLRESEGPNGKKANLYLSTYVVAMKPNVPQINIPVTTKSGKQITVELLPFAKTPCDYCNVSSNDSTKEIYLKNISKDVRLRQSTNQVADFYVESLGADEGVFRVSYEDFEYGSDYDMDWVVGYKYKVIQGNKGTYVRVMLSHEDGDPYAPQHAGYVITGVENEGVYMDLGKLSSKSTDKTGCNTNMYELDTVINDVSIDSCRSSYWKMITDKDHGLTQVAEKGKTTFTDNMCLFPYYAYTETSYNYAFWSPDVIDSYYDTYIAPHAAIYYGNRRALYDAGYKQYAIFKDMAKNYNARLHGDRLSSMGKHATANNLGVTTSRLFKVDESKANGDTGWLKSPLWFAAKYGINPDNSAGRKDPKVEPDNYYLVTNPVKMRDGIAKMLNKIDQTFKSGSSFVAADAIVGTEGSVYGTSYDPSTWYGAVSKRGYTTDDKGNISINGDVEWNAAKTFAATLPDDRVVITLDSVNHQLKRFYASEIPYNYNTWNSDKSGYATESQGSGAVQYLGYDVVRQILNENSLTDEQVNDPDYLAYADKLVRWVLGDHKYEGLNTSDNYSKRLANNENKPLRYRSESITGDEDFRFVLADVINSDVVAFTVNNSKYLAVGANDGMLHILNEADGKPIVSYLPSAMLPHLGKLVKETYNTDHQAYVDSTPKVLKSGGKVYLYGTYGLGVKGAYLLNVSAIDSIANSGVDAKLSALMSGSDKLLVWELKEEQSQYIGKQRVAPAYVRVKTSEESDSAIEYFIFASGYDAAKQGLTFVDIFGQGGSCISGSLSEFTPCIIGERDVAAEDPWGYGRTNAFGPLQLQTSSSIDEVGLLYNGMYWGDLFGNLWKLDLKSLQPDDYYNVANWVNAEPRVIFRATDSNGVAQPITTKVAIDYHPGGGVGLIFGTGGLWTTADQGTVSLKYNTTQTIYVLRDLNTYDPSVNASNRNDGELVHRCANPSDVHNSGNAEGCLIKYSYADGGIKVDPAAKPNEDTKLYGWYLDLADDNLGSSYGSGARIYRDPKIINSYNVAFAVNVPSVSDTCSGGGTSYMLYGDWTLTDMDTVVEVTAVKNYLTSEISVYYNADGSIAVRAAGSEADEDTEIYAGGPNLKDPIVGNSSWMKLY</sequence>
<dbReference type="Proteomes" id="UP000243745">
    <property type="component" value="Unassembled WGS sequence"/>
</dbReference>
<evidence type="ECO:0008006" key="5">
    <source>
        <dbReference type="Google" id="ProtNLM"/>
    </source>
</evidence>
<name>A0A662ZHF3_9GAMM</name>
<reference evidence="3 4" key="1">
    <citation type="submission" date="2016-10" db="EMBL/GenBank/DDBJ databases">
        <authorList>
            <person name="Varghese N."/>
            <person name="Submissions S."/>
        </authorList>
    </citation>
    <scope>NUCLEOTIDE SEQUENCE [LARGE SCALE GENOMIC DNA]</scope>
    <source>
        <strain evidence="3 4">DSM 1361</strain>
    </source>
</reference>
<accession>A0A662ZHF3</accession>
<gene>
    <name evidence="3" type="ORF">SAMN02910344_00735</name>
</gene>
<organism evidence="3 4">
    <name type="scientific">Ruminobacter amylophilus</name>
    <dbReference type="NCBI Taxonomy" id="867"/>
    <lineage>
        <taxon>Bacteria</taxon>
        <taxon>Pseudomonadati</taxon>
        <taxon>Pseudomonadota</taxon>
        <taxon>Gammaproteobacteria</taxon>
        <taxon>Aeromonadales</taxon>
        <taxon>Succinivibrionaceae</taxon>
        <taxon>Ruminobacter</taxon>
    </lineage>
</organism>
<proteinExistence type="predicted"/>
<feature type="compositionally biased region" description="Polar residues" evidence="1">
    <location>
        <begin position="337"/>
        <end position="346"/>
    </location>
</feature>
<keyword evidence="2" id="KW-0732">Signal</keyword>